<dbReference type="eggNOG" id="COG1807">
    <property type="taxonomic scope" value="Bacteria"/>
</dbReference>
<evidence type="ECO:0000256" key="1">
    <source>
        <dbReference type="SAM" id="MobiDB-lite"/>
    </source>
</evidence>
<keyword evidence="2" id="KW-0812">Transmembrane</keyword>
<keyword evidence="2" id="KW-1133">Transmembrane helix</keyword>
<dbReference type="EMBL" id="CP003364">
    <property type="protein sequence ID" value="AGA28028.1"/>
    <property type="molecule type" value="Genomic_DNA"/>
</dbReference>
<dbReference type="HOGENOM" id="CLU_532000_0_0_0"/>
<accession>L0DGT8</accession>
<proteinExistence type="predicted"/>
<feature type="region of interest" description="Disordered" evidence="1">
    <location>
        <begin position="1"/>
        <end position="24"/>
    </location>
</feature>
<dbReference type="KEGG" id="saci:Sinac_3795"/>
<sequence>MSTATIPDPLPRDAAEPEVPGPRRAGPGLRIAALLALGLYIVAFRVHTRSEPPECDHGTYAVIGHELLRGRSLYSDLWDIKPPTIYATYAAAEVLVGYGKVELLALGIFAALVTLIGVERAGEALGRGGGLWAAAFWAVACNDPDLQANQPNSEVFINALMVWAFVALTRISSGTGGSTLAIAAGVLLAVASTYKQVVVFVAFTLALAHLATMRPKRTAVTQVVLMALPGLLLWVGMGAYFAATGRYDIYWRTNFLFSTRYSGNLLDNVATALIPSGVDALLATKAILIPLSLLAIVPFLSRWKEQALRAHALMAAWLAGTLVAVAAPGRFWPHYYQLWLPPLAVAAGWGTAAVVRGLWSRDRLLAWVPGLFVLANCLWIELPHSQVAPDQWSFRKYGNGFIASERFGRTLAGLLKPNETVYQWGPHPEVYFASGSSPPVGVLWDDPLYEGPMQDELSARTLADLEAHPPDLIAVYTTKRNAGQHHPVLDWIEDRYRQVPGSHSADEELPELYVRPDGPLEARLKPFDRNAFRDSGGGPR</sequence>
<feature type="transmembrane region" description="Helical" evidence="2">
    <location>
        <begin position="280"/>
        <end position="300"/>
    </location>
</feature>
<evidence type="ECO:0000256" key="2">
    <source>
        <dbReference type="SAM" id="Phobius"/>
    </source>
</evidence>
<evidence type="ECO:0000313" key="4">
    <source>
        <dbReference type="Proteomes" id="UP000010798"/>
    </source>
</evidence>
<name>L0DGT8_SINAD</name>
<protein>
    <recommendedName>
        <fullName evidence="5">Glycosyltransferase RgtA/B/C/D-like domain-containing protein</fullName>
    </recommendedName>
</protein>
<feature type="transmembrane region" description="Helical" evidence="2">
    <location>
        <begin position="364"/>
        <end position="382"/>
    </location>
</feature>
<feature type="transmembrane region" description="Helical" evidence="2">
    <location>
        <begin position="223"/>
        <end position="243"/>
    </location>
</feature>
<feature type="transmembrane region" description="Helical" evidence="2">
    <location>
        <begin position="101"/>
        <end position="118"/>
    </location>
</feature>
<feature type="transmembrane region" description="Helical" evidence="2">
    <location>
        <begin position="27"/>
        <end position="44"/>
    </location>
</feature>
<evidence type="ECO:0008006" key="5">
    <source>
        <dbReference type="Google" id="ProtNLM"/>
    </source>
</evidence>
<feature type="transmembrane region" description="Helical" evidence="2">
    <location>
        <begin position="179"/>
        <end position="211"/>
    </location>
</feature>
<reference evidence="3 4" key="1">
    <citation type="submission" date="2012-02" db="EMBL/GenBank/DDBJ databases">
        <title>Complete sequence of chromosome of Singulisphaera acidiphila DSM 18658.</title>
        <authorList>
            <consortium name="US DOE Joint Genome Institute (JGI-PGF)"/>
            <person name="Lucas S."/>
            <person name="Copeland A."/>
            <person name="Lapidus A."/>
            <person name="Glavina del Rio T."/>
            <person name="Dalin E."/>
            <person name="Tice H."/>
            <person name="Bruce D."/>
            <person name="Goodwin L."/>
            <person name="Pitluck S."/>
            <person name="Peters L."/>
            <person name="Ovchinnikova G."/>
            <person name="Chertkov O."/>
            <person name="Kyrpides N."/>
            <person name="Mavromatis K."/>
            <person name="Ivanova N."/>
            <person name="Brettin T."/>
            <person name="Detter J.C."/>
            <person name="Han C."/>
            <person name="Larimer F."/>
            <person name="Land M."/>
            <person name="Hauser L."/>
            <person name="Markowitz V."/>
            <person name="Cheng J.-F."/>
            <person name="Hugenholtz P."/>
            <person name="Woyke T."/>
            <person name="Wu D."/>
            <person name="Tindall B."/>
            <person name="Pomrenke H."/>
            <person name="Brambilla E."/>
            <person name="Klenk H.-P."/>
            <person name="Eisen J.A."/>
        </authorList>
    </citation>
    <scope>NUCLEOTIDE SEQUENCE [LARGE SCALE GENOMIC DNA]</scope>
    <source>
        <strain evidence="4">ATCC BAA-1392 / DSM 18658 / VKM B-2454 / MOB10</strain>
    </source>
</reference>
<dbReference type="Proteomes" id="UP000010798">
    <property type="component" value="Chromosome"/>
</dbReference>
<dbReference type="STRING" id="886293.Sinac_3795"/>
<feature type="transmembrane region" description="Helical" evidence="2">
    <location>
        <begin position="338"/>
        <end position="359"/>
    </location>
</feature>
<dbReference type="AlphaFoldDB" id="L0DGT8"/>
<feature type="transmembrane region" description="Helical" evidence="2">
    <location>
        <begin position="312"/>
        <end position="332"/>
    </location>
</feature>
<organism evidence="3 4">
    <name type="scientific">Singulisphaera acidiphila (strain ATCC BAA-1392 / DSM 18658 / VKM B-2454 / MOB10)</name>
    <dbReference type="NCBI Taxonomy" id="886293"/>
    <lineage>
        <taxon>Bacteria</taxon>
        <taxon>Pseudomonadati</taxon>
        <taxon>Planctomycetota</taxon>
        <taxon>Planctomycetia</taxon>
        <taxon>Isosphaerales</taxon>
        <taxon>Isosphaeraceae</taxon>
        <taxon>Singulisphaera</taxon>
    </lineage>
</organism>
<keyword evidence="4" id="KW-1185">Reference proteome</keyword>
<evidence type="ECO:0000313" key="3">
    <source>
        <dbReference type="EMBL" id="AGA28028.1"/>
    </source>
</evidence>
<keyword evidence="2" id="KW-0472">Membrane</keyword>
<dbReference type="OrthoDB" id="266031at2"/>
<gene>
    <name evidence="3" type="ordered locus">Sinac_3795</name>
</gene>
<dbReference type="RefSeq" id="WP_015247167.1">
    <property type="nucleotide sequence ID" value="NC_019892.1"/>
</dbReference>